<organism evidence="1 2">
    <name type="scientific">Lophium mytilinum</name>
    <dbReference type="NCBI Taxonomy" id="390894"/>
    <lineage>
        <taxon>Eukaryota</taxon>
        <taxon>Fungi</taxon>
        <taxon>Dikarya</taxon>
        <taxon>Ascomycota</taxon>
        <taxon>Pezizomycotina</taxon>
        <taxon>Dothideomycetes</taxon>
        <taxon>Pleosporomycetidae</taxon>
        <taxon>Mytilinidiales</taxon>
        <taxon>Mytilinidiaceae</taxon>
        <taxon>Lophium</taxon>
    </lineage>
</organism>
<dbReference type="EMBL" id="MU004187">
    <property type="protein sequence ID" value="KAF2496704.1"/>
    <property type="molecule type" value="Genomic_DNA"/>
</dbReference>
<sequence>MGKFEFEFPHLTSRFSKRDPVTGKSTCTLFVLCLVKTTEEQRTSILEELNAIDHEWEGRPNVDPRPMEVVPWIRNYDPPVSIVFDISEHRQISAIFVDAQTLRDNTVIITNSFKSSPIDHWWSGELEAARVPARRANLTISDIWLRQISLFPQHVPEECRVLRPHKPDEGWEVVSKLNAVQWDFPTHLPPNMKLSASSTVLISLIHLSDAEIEALKSEIGSDPLLEPVQIYNWPKDAVPASRVDMWRIFDQVKQEFPAPYEQVFGFFIDCTHLHGLDRKPEVIVVDRRRASLDEASIVGEPYPVFLLGPTTEYQIRAVRDVLMNEEGEFQFITVPNGDGTLESLVRYFESAEFRHYEEPPHIFIAVDEETLSTLPDQEEDDTEKWNPGDCSVIVASANGCTTRSPSYSVTEFLGYGYGRTSLDDYGPTSAMNNLNTANMDLWELIEPDDDCEKDEYGQCKPKRVFWSTFTPGDAVLDH</sequence>
<evidence type="ECO:0000313" key="1">
    <source>
        <dbReference type="EMBL" id="KAF2496704.1"/>
    </source>
</evidence>
<protein>
    <submittedName>
        <fullName evidence="1">Uncharacterized protein</fullName>
    </submittedName>
</protein>
<dbReference type="AlphaFoldDB" id="A0A6A6QX88"/>
<keyword evidence="2" id="KW-1185">Reference proteome</keyword>
<proteinExistence type="predicted"/>
<accession>A0A6A6QX88</accession>
<dbReference type="Proteomes" id="UP000799750">
    <property type="component" value="Unassembled WGS sequence"/>
</dbReference>
<evidence type="ECO:0000313" key="2">
    <source>
        <dbReference type="Proteomes" id="UP000799750"/>
    </source>
</evidence>
<gene>
    <name evidence="1" type="ORF">BU16DRAFT_339745</name>
</gene>
<name>A0A6A6QX88_9PEZI</name>
<dbReference type="OrthoDB" id="3796277at2759"/>
<reference evidence="1" key="1">
    <citation type="journal article" date="2020" name="Stud. Mycol.">
        <title>101 Dothideomycetes genomes: a test case for predicting lifestyles and emergence of pathogens.</title>
        <authorList>
            <person name="Haridas S."/>
            <person name="Albert R."/>
            <person name="Binder M."/>
            <person name="Bloem J."/>
            <person name="Labutti K."/>
            <person name="Salamov A."/>
            <person name="Andreopoulos B."/>
            <person name="Baker S."/>
            <person name="Barry K."/>
            <person name="Bills G."/>
            <person name="Bluhm B."/>
            <person name="Cannon C."/>
            <person name="Castanera R."/>
            <person name="Culley D."/>
            <person name="Daum C."/>
            <person name="Ezra D."/>
            <person name="Gonzalez J."/>
            <person name="Henrissat B."/>
            <person name="Kuo A."/>
            <person name="Liang C."/>
            <person name="Lipzen A."/>
            <person name="Lutzoni F."/>
            <person name="Magnuson J."/>
            <person name="Mondo S."/>
            <person name="Nolan M."/>
            <person name="Ohm R."/>
            <person name="Pangilinan J."/>
            <person name="Park H.-J."/>
            <person name="Ramirez L."/>
            <person name="Alfaro M."/>
            <person name="Sun H."/>
            <person name="Tritt A."/>
            <person name="Yoshinaga Y."/>
            <person name="Zwiers L.-H."/>
            <person name="Turgeon B."/>
            <person name="Goodwin S."/>
            <person name="Spatafora J."/>
            <person name="Crous P."/>
            <person name="Grigoriev I."/>
        </authorList>
    </citation>
    <scope>NUCLEOTIDE SEQUENCE</scope>
    <source>
        <strain evidence="1">CBS 269.34</strain>
    </source>
</reference>